<sequence length="89" mass="9837">MRARSIELLSRVGIPDPDERVDHYAHQFSDGQKQRIIIAMALALNPRSSSPTSRPARSTCPSRRRCSTCSCSCSRSLGSPACSSRMTWP</sequence>
<dbReference type="Proteomes" id="UP000185628">
    <property type="component" value="Unassembled WGS sequence"/>
</dbReference>
<evidence type="ECO:0000256" key="5">
    <source>
        <dbReference type="ARBA" id="ARBA00022519"/>
    </source>
</evidence>
<evidence type="ECO:0000256" key="3">
    <source>
        <dbReference type="ARBA" id="ARBA00022448"/>
    </source>
</evidence>
<feature type="region of interest" description="Disordered" evidence="8">
    <location>
        <begin position="46"/>
        <end position="66"/>
    </location>
</feature>
<dbReference type="GO" id="GO:0016887">
    <property type="term" value="F:ATP hydrolysis activity"/>
    <property type="evidence" value="ECO:0007669"/>
    <property type="project" value="InterPro"/>
</dbReference>
<dbReference type="EMBL" id="MQVR01000073">
    <property type="protein sequence ID" value="OKL53260.1"/>
    <property type="molecule type" value="Genomic_DNA"/>
</dbReference>
<dbReference type="InterPro" id="IPR003439">
    <property type="entry name" value="ABC_transporter-like_ATP-bd"/>
</dbReference>
<dbReference type="GO" id="GO:0005524">
    <property type="term" value="F:ATP binding"/>
    <property type="evidence" value="ECO:0007669"/>
    <property type="project" value="InterPro"/>
</dbReference>
<comment type="caution">
    <text evidence="10">The sequence shown here is derived from an EMBL/GenBank/DDBJ whole genome shotgun (WGS) entry which is preliminary data.</text>
</comment>
<proteinExistence type="inferred from homology"/>
<keyword evidence="6" id="KW-1278">Translocase</keyword>
<evidence type="ECO:0000259" key="9">
    <source>
        <dbReference type="Pfam" id="PF00005"/>
    </source>
</evidence>
<keyword evidence="11" id="KW-1185">Reference proteome</keyword>
<dbReference type="PANTHER" id="PTHR43297:SF14">
    <property type="entry name" value="ATPASE AAA-TYPE CORE DOMAIN-CONTAINING PROTEIN"/>
    <property type="match status" value="1"/>
</dbReference>
<evidence type="ECO:0000313" key="10">
    <source>
        <dbReference type="EMBL" id="OKL53260.1"/>
    </source>
</evidence>
<reference evidence="11" key="1">
    <citation type="submission" date="2016-12" db="EMBL/GenBank/DDBJ databases">
        <authorList>
            <person name="Meng X."/>
        </authorList>
    </citation>
    <scope>NUCLEOTIDE SEQUENCE [LARGE SCALE GENOMIC DNA]</scope>
    <source>
        <strain evidence="11">DSM 19116</strain>
    </source>
</reference>
<evidence type="ECO:0000313" key="11">
    <source>
        <dbReference type="Proteomes" id="UP000185628"/>
    </source>
</evidence>
<evidence type="ECO:0000256" key="6">
    <source>
        <dbReference type="ARBA" id="ARBA00022967"/>
    </source>
</evidence>
<organism evidence="10 11">
    <name type="scientific">Bowdeniella nasicola</name>
    <dbReference type="NCBI Taxonomy" id="208480"/>
    <lineage>
        <taxon>Bacteria</taxon>
        <taxon>Bacillati</taxon>
        <taxon>Actinomycetota</taxon>
        <taxon>Actinomycetes</taxon>
        <taxon>Actinomycetales</taxon>
        <taxon>Actinomycetaceae</taxon>
        <taxon>Bowdeniella</taxon>
    </lineage>
</organism>
<evidence type="ECO:0000256" key="8">
    <source>
        <dbReference type="SAM" id="MobiDB-lite"/>
    </source>
</evidence>
<gene>
    <name evidence="10" type="ORF">BSZ39_10415</name>
</gene>
<dbReference type="GO" id="GO:0016020">
    <property type="term" value="C:membrane"/>
    <property type="evidence" value="ECO:0007669"/>
    <property type="project" value="UniProtKB-SubCell"/>
</dbReference>
<evidence type="ECO:0000256" key="4">
    <source>
        <dbReference type="ARBA" id="ARBA00022475"/>
    </source>
</evidence>
<feature type="compositionally biased region" description="Low complexity" evidence="8">
    <location>
        <begin position="46"/>
        <end position="61"/>
    </location>
</feature>
<dbReference type="AlphaFoldDB" id="A0A1Q5Q0X2"/>
<name>A0A1Q5Q0X2_9ACTO</name>
<comment type="similarity">
    <text evidence="2">Belongs to the ABC transporter superfamily.</text>
</comment>
<keyword evidence="3" id="KW-0813">Transport</keyword>
<protein>
    <recommendedName>
        <fullName evidence="9">ABC transporter domain-containing protein</fullName>
    </recommendedName>
</protein>
<evidence type="ECO:0000256" key="2">
    <source>
        <dbReference type="ARBA" id="ARBA00005417"/>
    </source>
</evidence>
<accession>A0A1Q5Q0X2</accession>
<evidence type="ECO:0000256" key="7">
    <source>
        <dbReference type="ARBA" id="ARBA00023136"/>
    </source>
</evidence>
<dbReference type="Pfam" id="PF00005">
    <property type="entry name" value="ABC_tran"/>
    <property type="match status" value="1"/>
</dbReference>
<feature type="domain" description="ABC transporter" evidence="9">
    <location>
        <begin position="3"/>
        <end position="47"/>
    </location>
</feature>
<keyword evidence="7" id="KW-0472">Membrane</keyword>
<dbReference type="Gene3D" id="3.40.50.300">
    <property type="entry name" value="P-loop containing nucleotide triphosphate hydrolases"/>
    <property type="match status" value="1"/>
</dbReference>
<dbReference type="InterPro" id="IPR050388">
    <property type="entry name" value="ABC_Ni/Peptide_Import"/>
</dbReference>
<keyword evidence="5" id="KW-0997">Cell inner membrane</keyword>
<comment type="subcellular location">
    <subcellularLocation>
        <location evidence="1">Membrane</location>
    </subcellularLocation>
</comment>
<dbReference type="PANTHER" id="PTHR43297">
    <property type="entry name" value="OLIGOPEPTIDE TRANSPORT ATP-BINDING PROTEIN APPD"/>
    <property type="match status" value="1"/>
</dbReference>
<dbReference type="SUPFAM" id="SSF52540">
    <property type="entry name" value="P-loop containing nucleoside triphosphate hydrolases"/>
    <property type="match status" value="1"/>
</dbReference>
<evidence type="ECO:0000256" key="1">
    <source>
        <dbReference type="ARBA" id="ARBA00004370"/>
    </source>
</evidence>
<keyword evidence="4" id="KW-1003">Cell membrane</keyword>
<dbReference type="InterPro" id="IPR027417">
    <property type="entry name" value="P-loop_NTPase"/>
</dbReference>